<proteinExistence type="predicted"/>
<dbReference type="InterPro" id="IPR032720">
    <property type="entry name" value="Cys_rich_CWC"/>
</dbReference>
<reference evidence="1 2" key="1">
    <citation type="submission" date="2018-11" db="EMBL/GenBank/DDBJ databases">
        <title>Vibrio LJC006 sp. nov., isolated from seawater during the bloom of the enteromorpha.</title>
        <authorList>
            <person name="Liang J."/>
        </authorList>
    </citation>
    <scope>NUCLEOTIDE SEQUENCE [LARGE SCALE GENOMIC DNA]</scope>
    <source>
        <strain evidence="1 2">LJC006</strain>
    </source>
</reference>
<organism evidence="1 2">
    <name type="scientific">Vibrio viridaestus</name>
    <dbReference type="NCBI Taxonomy" id="2487322"/>
    <lineage>
        <taxon>Bacteria</taxon>
        <taxon>Pseudomonadati</taxon>
        <taxon>Pseudomonadota</taxon>
        <taxon>Gammaproteobacteria</taxon>
        <taxon>Vibrionales</taxon>
        <taxon>Vibrionaceae</taxon>
        <taxon>Vibrio</taxon>
    </lineage>
</organism>
<dbReference type="InterPro" id="IPR010710">
    <property type="entry name" value="DUF1289"/>
</dbReference>
<dbReference type="OrthoDB" id="8911262at2"/>
<evidence type="ECO:0000313" key="1">
    <source>
        <dbReference type="EMBL" id="RQW65186.1"/>
    </source>
</evidence>
<dbReference type="AlphaFoldDB" id="A0A3N9UA17"/>
<dbReference type="RefSeq" id="WP_124935838.1">
    <property type="nucleotide sequence ID" value="NZ_RJVQ01000001.1"/>
</dbReference>
<evidence type="ECO:0000313" key="2">
    <source>
        <dbReference type="Proteomes" id="UP000281112"/>
    </source>
</evidence>
<sequence length="100" mass="11149">MKSPCVAACKNNGGICNGCNRTIKEIIGWKNYSEEYREQVIEQLHGQLTTHSCPECGEPAYCGIANGEEKCWCFDVEERESINGIEQCVCRSCLKSRPVA</sequence>
<dbReference type="Proteomes" id="UP000281112">
    <property type="component" value="Unassembled WGS sequence"/>
</dbReference>
<name>A0A3N9UA17_9VIBR</name>
<gene>
    <name evidence="1" type="ORF">EES38_02100</name>
</gene>
<dbReference type="Pfam" id="PF14375">
    <property type="entry name" value="Cys_rich_CWC"/>
    <property type="match status" value="1"/>
</dbReference>
<dbReference type="Pfam" id="PF06945">
    <property type="entry name" value="DUF1289"/>
    <property type="match status" value="1"/>
</dbReference>
<protein>
    <submittedName>
        <fullName evidence="1">DUF1289 domain-containing protein</fullName>
    </submittedName>
</protein>
<comment type="caution">
    <text evidence="1">The sequence shown here is derived from an EMBL/GenBank/DDBJ whole genome shotgun (WGS) entry which is preliminary data.</text>
</comment>
<accession>A0A3N9UA17</accession>
<keyword evidence="2" id="KW-1185">Reference proteome</keyword>
<dbReference type="EMBL" id="RJVQ01000001">
    <property type="protein sequence ID" value="RQW65186.1"/>
    <property type="molecule type" value="Genomic_DNA"/>
</dbReference>